<dbReference type="GO" id="GO:0003676">
    <property type="term" value="F:nucleic acid binding"/>
    <property type="evidence" value="ECO:0007669"/>
    <property type="project" value="InterPro"/>
</dbReference>
<evidence type="ECO:0000259" key="1">
    <source>
        <dbReference type="Pfam" id="PF01844"/>
    </source>
</evidence>
<dbReference type="OrthoDB" id="2666697at2"/>
<reference evidence="2 3" key="1">
    <citation type="submission" date="2016-11" db="EMBL/GenBank/DDBJ databases">
        <title>Paenibacillus species isolates.</title>
        <authorList>
            <person name="Beno S.M."/>
        </authorList>
    </citation>
    <scope>NUCLEOTIDE SEQUENCE [LARGE SCALE GENOMIC DNA]</scope>
    <source>
        <strain evidence="2 3">FSL H7-0443</strain>
    </source>
</reference>
<dbReference type="RefSeq" id="WP_076284490.1">
    <property type="nucleotide sequence ID" value="NZ_MPTW01000005.1"/>
</dbReference>
<comment type="caution">
    <text evidence="2">The sequence shown here is derived from an EMBL/GenBank/DDBJ whole genome shotgun (WGS) entry which is preliminary data.</text>
</comment>
<dbReference type="AlphaFoldDB" id="A0A1R0ZI40"/>
<dbReference type="GO" id="GO:0008270">
    <property type="term" value="F:zinc ion binding"/>
    <property type="evidence" value="ECO:0007669"/>
    <property type="project" value="InterPro"/>
</dbReference>
<sequence>MQKHDLHKEHVNDDGANDLSNCVPACYSCNSQKWKFCFEDWYNESNKSYTEDRINKIHIWLKIDFRRYLES</sequence>
<protein>
    <recommendedName>
        <fullName evidence="1">HNH domain-containing protein</fullName>
    </recommendedName>
</protein>
<dbReference type="Proteomes" id="UP000187425">
    <property type="component" value="Unassembled WGS sequence"/>
</dbReference>
<organism evidence="2 3">
    <name type="scientific">Paenibacillus odorifer</name>
    <dbReference type="NCBI Taxonomy" id="189426"/>
    <lineage>
        <taxon>Bacteria</taxon>
        <taxon>Bacillati</taxon>
        <taxon>Bacillota</taxon>
        <taxon>Bacilli</taxon>
        <taxon>Bacillales</taxon>
        <taxon>Paenibacillaceae</taxon>
        <taxon>Paenibacillus</taxon>
    </lineage>
</organism>
<dbReference type="InterPro" id="IPR003615">
    <property type="entry name" value="HNH_nuc"/>
</dbReference>
<dbReference type="InterPro" id="IPR002711">
    <property type="entry name" value="HNH"/>
</dbReference>
<accession>A0A1R0ZI40</accession>
<proteinExistence type="predicted"/>
<dbReference type="GO" id="GO:0004519">
    <property type="term" value="F:endonuclease activity"/>
    <property type="evidence" value="ECO:0007669"/>
    <property type="project" value="InterPro"/>
</dbReference>
<dbReference type="CDD" id="cd00085">
    <property type="entry name" value="HNHc"/>
    <property type="match status" value="1"/>
</dbReference>
<evidence type="ECO:0000313" key="2">
    <source>
        <dbReference type="EMBL" id="OME70491.1"/>
    </source>
</evidence>
<dbReference type="Gene3D" id="1.10.30.50">
    <property type="match status" value="1"/>
</dbReference>
<evidence type="ECO:0000313" key="3">
    <source>
        <dbReference type="Proteomes" id="UP000187425"/>
    </source>
</evidence>
<dbReference type="Pfam" id="PF01844">
    <property type="entry name" value="HNH"/>
    <property type="match status" value="1"/>
</dbReference>
<gene>
    <name evidence="2" type="ORF">BSK65_11210</name>
</gene>
<feature type="domain" description="HNH" evidence="1">
    <location>
        <begin position="7"/>
        <end position="33"/>
    </location>
</feature>
<dbReference type="EMBL" id="MPTW01000005">
    <property type="protein sequence ID" value="OME70491.1"/>
    <property type="molecule type" value="Genomic_DNA"/>
</dbReference>
<name>A0A1R0ZI40_9BACL</name>